<keyword evidence="3" id="KW-1185">Reference proteome</keyword>
<dbReference type="EMBL" id="JAKUDL010000004">
    <property type="protein sequence ID" value="MCH4295217.1"/>
    <property type="molecule type" value="Genomic_DNA"/>
</dbReference>
<keyword evidence="1" id="KW-0472">Membrane</keyword>
<proteinExistence type="predicted"/>
<gene>
    <name evidence="2" type="ORF">MJ923_12980</name>
</gene>
<name>A0AAJ1BJX5_9GAMM</name>
<protein>
    <submittedName>
        <fullName evidence="2">Uncharacterized protein</fullName>
    </submittedName>
</protein>
<sequence length="112" mass="12599">MIYSQFHTPPLHQRFSGLKGLAMFVAGLVVMGLSLVALPFILLAGAVAFGLLSVFGRIWLGKLVRRAQQAQAKRAETQFEAETSDAFIRFRDRDAFRPRPHQGRTFDHDPTE</sequence>
<accession>A0AAJ1BJX5</accession>
<feature type="transmembrane region" description="Helical" evidence="1">
    <location>
        <begin position="47"/>
        <end position="64"/>
    </location>
</feature>
<keyword evidence="1" id="KW-0812">Transmembrane</keyword>
<dbReference type="Proteomes" id="UP001297581">
    <property type="component" value="Unassembled WGS sequence"/>
</dbReference>
<reference evidence="2 3" key="1">
    <citation type="submission" date="2022-02" db="EMBL/GenBank/DDBJ databases">
        <title>The genome sequence of Shewanella sp. 3B26.</title>
        <authorList>
            <person name="Du J."/>
        </authorList>
    </citation>
    <scope>NUCLEOTIDE SEQUENCE [LARGE SCALE GENOMIC DNA]</scope>
    <source>
        <strain evidence="2 3">3B26</strain>
    </source>
</reference>
<organism evidence="2 3">
    <name type="scientific">Shewanella zhuhaiensis</name>
    <dbReference type="NCBI Taxonomy" id="2919576"/>
    <lineage>
        <taxon>Bacteria</taxon>
        <taxon>Pseudomonadati</taxon>
        <taxon>Pseudomonadota</taxon>
        <taxon>Gammaproteobacteria</taxon>
        <taxon>Alteromonadales</taxon>
        <taxon>Shewanellaceae</taxon>
        <taxon>Shewanella</taxon>
    </lineage>
</organism>
<dbReference type="RefSeq" id="WP_126168627.1">
    <property type="nucleotide sequence ID" value="NZ_JAKUDL010000004.1"/>
</dbReference>
<feature type="transmembrane region" description="Helical" evidence="1">
    <location>
        <begin position="21"/>
        <end position="41"/>
    </location>
</feature>
<evidence type="ECO:0000313" key="2">
    <source>
        <dbReference type="EMBL" id="MCH4295217.1"/>
    </source>
</evidence>
<comment type="caution">
    <text evidence="2">The sequence shown here is derived from an EMBL/GenBank/DDBJ whole genome shotgun (WGS) entry which is preliminary data.</text>
</comment>
<evidence type="ECO:0000313" key="3">
    <source>
        <dbReference type="Proteomes" id="UP001297581"/>
    </source>
</evidence>
<keyword evidence="1" id="KW-1133">Transmembrane helix</keyword>
<evidence type="ECO:0000256" key="1">
    <source>
        <dbReference type="SAM" id="Phobius"/>
    </source>
</evidence>
<dbReference type="AlphaFoldDB" id="A0AAJ1BJX5"/>